<feature type="domain" description="Elongation factor P C-terminal" evidence="11">
    <location>
        <begin position="130"/>
        <end position="186"/>
    </location>
</feature>
<dbReference type="Pfam" id="PF09285">
    <property type="entry name" value="Elong-fact-P_C"/>
    <property type="match status" value="1"/>
</dbReference>
<sequence length="190" mass="21553">MINTNDFKIGQTIKLNKNLYKIIDFLHVKPGKGSAFVRSKIKNLKTGEIIEYTFNAGIKIETALITKKKLLFSYNLNDFYVFIEQQNYEEIEIFKKKLISILPYLTVNTVVEVMIDEKGEILDVSVPDKVSLKVINTNPASINNCKKNNSLKDALLETNLTVKVPLFIESGEKIIISTVTGNYLSRDTSK</sequence>
<evidence type="ECO:0000256" key="1">
    <source>
        <dbReference type="ARBA" id="ARBA00004496"/>
    </source>
</evidence>
<dbReference type="Gene3D" id="2.40.50.140">
    <property type="entry name" value="Nucleic acid-binding proteins"/>
    <property type="match status" value="2"/>
</dbReference>
<dbReference type="InterPro" id="IPR020599">
    <property type="entry name" value="Transl_elong_fac_P/YeiP"/>
</dbReference>
<dbReference type="EMBL" id="VBRA02000004">
    <property type="protein sequence ID" value="MBP3059246.1"/>
    <property type="molecule type" value="Genomic_DNA"/>
</dbReference>
<dbReference type="SMART" id="SM00841">
    <property type="entry name" value="Elong-fact-P_C"/>
    <property type="match status" value="1"/>
</dbReference>
<dbReference type="HAMAP" id="MF_00141">
    <property type="entry name" value="EF_P"/>
    <property type="match status" value="1"/>
</dbReference>
<protein>
    <recommendedName>
        <fullName evidence="8 9">Elongation factor P</fullName>
        <shortName evidence="8">EF-P</shortName>
    </recommendedName>
</protein>
<evidence type="ECO:0000256" key="6">
    <source>
        <dbReference type="ARBA" id="ARBA00022917"/>
    </source>
</evidence>
<keyword evidence="14" id="KW-1185">Reference proteome</keyword>
<evidence type="ECO:0000313" key="13">
    <source>
        <dbReference type="EMBL" id="MBP3059246.1"/>
    </source>
</evidence>
<dbReference type="InterPro" id="IPR014722">
    <property type="entry name" value="Rib_uL2_dom2"/>
</dbReference>
<evidence type="ECO:0000259" key="12">
    <source>
        <dbReference type="SMART" id="SM01185"/>
    </source>
</evidence>
<dbReference type="SUPFAM" id="SSF50104">
    <property type="entry name" value="Translation proteins SH3-like domain"/>
    <property type="match status" value="1"/>
</dbReference>
<comment type="function">
    <text evidence="7 8">Involved in peptide bond synthesis. Stimulates efficient translation and peptide-bond synthesis on native or reconstituted 70S ribosomes in vitro. Probably functions indirectly by altering the affinity of the ribosome for aminoacyl-tRNA, thus increasing their reactivity as acceptors for peptidyl transferase.</text>
</comment>
<keyword evidence="5 8" id="KW-0251">Elongation factor</keyword>
<evidence type="ECO:0000256" key="5">
    <source>
        <dbReference type="ARBA" id="ARBA00022768"/>
    </source>
</evidence>
<evidence type="ECO:0000256" key="10">
    <source>
        <dbReference type="RuleBase" id="RU004389"/>
    </source>
</evidence>
<dbReference type="NCBIfam" id="TIGR00038">
    <property type="entry name" value="efp"/>
    <property type="match status" value="1"/>
</dbReference>
<evidence type="ECO:0000256" key="7">
    <source>
        <dbReference type="ARBA" id="ARBA00025469"/>
    </source>
</evidence>
<dbReference type="InterPro" id="IPR011768">
    <property type="entry name" value="Transl_elongation_fac_P"/>
</dbReference>
<evidence type="ECO:0000256" key="4">
    <source>
        <dbReference type="ARBA" id="ARBA00022490"/>
    </source>
</evidence>
<dbReference type="GO" id="GO:0003746">
    <property type="term" value="F:translation elongation factor activity"/>
    <property type="evidence" value="ECO:0007669"/>
    <property type="project" value="UniProtKB-KW"/>
</dbReference>
<dbReference type="PIRSF" id="PIRSF005901">
    <property type="entry name" value="EF-P"/>
    <property type="match status" value="1"/>
</dbReference>
<keyword evidence="6 8" id="KW-0648">Protein biosynthesis</keyword>
<dbReference type="InterPro" id="IPR015365">
    <property type="entry name" value="Elong-fact-P_C"/>
</dbReference>
<dbReference type="Gene3D" id="2.30.30.30">
    <property type="match status" value="1"/>
</dbReference>
<comment type="similarity">
    <text evidence="3 8 10">Belongs to the elongation factor P family.</text>
</comment>
<organism evidence="13 14">
    <name type="scientific">Texas Phoenix palm phytoplasma</name>
    <dbReference type="NCBI Taxonomy" id="176709"/>
    <lineage>
        <taxon>Bacteria</taxon>
        <taxon>Bacillati</taxon>
        <taxon>Mycoplasmatota</taxon>
        <taxon>Mollicutes</taxon>
        <taxon>Acholeplasmatales</taxon>
        <taxon>Acholeplasmataceae</taxon>
        <taxon>Candidatus Phytoplasma</taxon>
        <taxon>16SrIV (Coconut lethal yellows group)</taxon>
    </lineage>
</organism>
<dbReference type="Pfam" id="PF08207">
    <property type="entry name" value="EFP_N"/>
    <property type="match status" value="1"/>
</dbReference>
<evidence type="ECO:0000256" key="9">
    <source>
        <dbReference type="NCBIfam" id="TIGR00038"/>
    </source>
</evidence>
<evidence type="ECO:0000313" key="14">
    <source>
        <dbReference type="Proteomes" id="UP001192346"/>
    </source>
</evidence>
<dbReference type="InterPro" id="IPR008991">
    <property type="entry name" value="Translation_prot_SH3-like_sf"/>
</dbReference>
<dbReference type="Pfam" id="PF01132">
    <property type="entry name" value="EFP"/>
    <property type="match status" value="1"/>
</dbReference>
<evidence type="ECO:0000259" key="11">
    <source>
        <dbReference type="SMART" id="SM00841"/>
    </source>
</evidence>
<keyword evidence="4 8" id="KW-0963">Cytoplasm</keyword>
<dbReference type="InterPro" id="IPR013185">
    <property type="entry name" value="Transl_elong_KOW-like"/>
</dbReference>
<dbReference type="SUPFAM" id="SSF50249">
    <property type="entry name" value="Nucleic acid-binding proteins"/>
    <property type="match status" value="2"/>
</dbReference>
<comment type="pathway">
    <text evidence="2 8">Protein biosynthesis; polypeptide chain elongation.</text>
</comment>
<dbReference type="InterPro" id="IPR001059">
    <property type="entry name" value="Transl_elong_P/YeiP_cen"/>
</dbReference>
<dbReference type="RefSeq" id="WP_138107843.1">
    <property type="nucleotide sequence ID" value="NZ_VBRA02000004.1"/>
</dbReference>
<reference evidence="13" key="1">
    <citation type="submission" date="2019-10" db="EMBL/GenBank/DDBJ databases">
        <title>Whole Genome Sequencing and Characterization of Texas Phoenix Palm Decline Phytoplasma Belongs to Lethal Yellowing (16SrIV) Group.</title>
        <authorList>
            <person name="Bao M."/>
        </authorList>
    </citation>
    <scope>NUCLEOTIDE SEQUENCE [LARGE SCALE GENOMIC DNA]</scope>
    <source>
        <strain evidence="13">ACPD</strain>
    </source>
</reference>
<feature type="domain" description="Translation elongation factor P/YeiP central" evidence="12">
    <location>
        <begin position="67"/>
        <end position="122"/>
    </location>
</feature>
<dbReference type="SMART" id="SM01185">
    <property type="entry name" value="EFP"/>
    <property type="match status" value="1"/>
</dbReference>
<dbReference type="PANTHER" id="PTHR30053:SF12">
    <property type="entry name" value="ELONGATION FACTOR P (EF-P) FAMILY PROTEIN"/>
    <property type="match status" value="1"/>
</dbReference>
<evidence type="ECO:0000256" key="8">
    <source>
        <dbReference type="HAMAP-Rule" id="MF_00141"/>
    </source>
</evidence>
<dbReference type="Proteomes" id="UP001192346">
    <property type="component" value="Unassembled WGS sequence"/>
</dbReference>
<dbReference type="PANTHER" id="PTHR30053">
    <property type="entry name" value="ELONGATION FACTOR P"/>
    <property type="match status" value="1"/>
</dbReference>
<comment type="caution">
    <text evidence="13">The sequence shown here is derived from an EMBL/GenBank/DDBJ whole genome shotgun (WGS) entry which is preliminary data.</text>
</comment>
<proteinExistence type="inferred from homology"/>
<gene>
    <name evidence="8 13" type="primary">efp</name>
    <name evidence="13" type="ORF">FEF22_000380</name>
</gene>
<comment type="subcellular location">
    <subcellularLocation>
        <location evidence="1 8">Cytoplasm</location>
    </subcellularLocation>
</comment>
<evidence type="ECO:0000256" key="2">
    <source>
        <dbReference type="ARBA" id="ARBA00004815"/>
    </source>
</evidence>
<accession>A0ABS5BIS8</accession>
<evidence type="ECO:0000256" key="3">
    <source>
        <dbReference type="ARBA" id="ARBA00009479"/>
    </source>
</evidence>
<dbReference type="NCBIfam" id="NF001810">
    <property type="entry name" value="PRK00529.1"/>
    <property type="match status" value="1"/>
</dbReference>
<name>A0ABS5BIS8_9MOLU</name>
<dbReference type="InterPro" id="IPR012340">
    <property type="entry name" value="NA-bd_OB-fold"/>
</dbReference>